<dbReference type="InterPro" id="IPR010260">
    <property type="entry name" value="AlpA"/>
</dbReference>
<dbReference type="Pfam" id="PF05930">
    <property type="entry name" value="Phage_AlpA"/>
    <property type="match status" value="1"/>
</dbReference>
<proteinExistence type="predicted"/>
<comment type="caution">
    <text evidence="1">The sequence shown here is derived from an EMBL/GenBank/DDBJ whole genome shotgun (WGS) entry which is preliminary data.</text>
</comment>
<reference evidence="2" key="1">
    <citation type="submission" date="2017-08" db="EMBL/GenBank/DDBJ databases">
        <title>Mesorhizobium wenxinae sp. nov., a novel rhizobial species isolated from root nodules of chickpea (Cicer arietinum L.).</title>
        <authorList>
            <person name="Zhang J."/>
        </authorList>
    </citation>
    <scope>NUCLEOTIDE SEQUENCE [LARGE SCALE GENOMIC DNA]</scope>
    <source>
        <strain evidence="2">USDA 3392</strain>
    </source>
</reference>
<dbReference type="Gene3D" id="1.10.238.160">
    <property type="match status" value="1"/>
</dbReference>
<gene>
    <name evidence="1" type="ORF">CIT25_16175</name>
</gene>
<evidence type="ECO:0000313" key="2">
    <source>
        <dbReference type="Proteomes" id="UP000216215"/>
    </source>
</evidence>
<dbReference type="AlphaFoldDB" id="A0AB36R9I7"/>
<evidence type="ECO:0008006" key="3">
    <source>
        <dbReference type="Google" id="ProtNLM"/>
    </source>
</evidence>
<protein>
    <recommendedName>
        <fullName evidence="3">AlpA family phage regulatory protein</fullName>
    </recommendedName>
</protein>
<dbReference type="RefSeq" id="WP_095485514.1">
    <property type="nucleotide sequence ID" value="NZ_CP088151.1"/>
</dbReference>
<organism evidence="1 2">
    <name type="scientific">Mesorhizobium mediterraneum</name>
    <dbReference type="NCBI Taxonomy" id="43617"/>
    <lineage>
        <taxon>Bacteria</taxon>
        <taxon>Pseudomonadati</taxon>
        <taxon>Pseudomonadota</taxon>
        <taxon>Alphaproteobacteria</taxon>
        <taxon>Hyphomicrobiales</taxon>
        <taxon>Phyllobacteriaceae</taxon>
        <taxon>Mesorhizobium</taxon>
    </lineage>
</organism>
<sequence>MSLIPLTRLPDKGINYSRNYIDRLIKDGKFPKPVFLSPRRRAFVESEIDAWVKARVDQRDEVAA</sequence>
<name>A0AB36R9I7_9HYPH</name>
<evidence type="ECO:0000313" key="1">
    <source>
        <dbReference type="EMBL" id="PAQ01571.1"/>
    </source>
</evidence>
<accession>A0AB36R9I7</accession>
<keyword evidence="2" id="KW-1185">Reference proteome</keyword>
<dbReference type="Proteomes" id="UP000216215">
    <property type="component" value="Unassembled WGS sequence"/>
</dbReference>
<dbReference type="EMBL" id="NPKI01000017">
    <property type="protein sequence ID" value="PAQ01571.1"/>
    <property type="molecule type" value="Genomic_DNA"/>
</dbReference>